<evidence type="ECO:0000256" key="1">
    <source>
        <dbReference type="ARBA" id="ARBA00022837"/>
    </source>
</evidence>
<sequence length="73" mass="6854">EGGFAAGGGSSFESSSFSSGGGGGSSFESSSFSSGGGGGADSAFQQADVNGDGRVDINEFRNFLGQSLGGGSA</sequence>
<dbReference type="InterPro" id="IPR011992">
    <property type="entry name" value="EF-hand-dom_pair"/>
</dbReference>
<keyword evidence="1" id="KW-0106">Calcium</keyword>
<evidence type="ECO:0000313" key="4">
    <source>
        <dbReference type="EMBL" id="CAF4207032.1"/>
    </source>
</evidence>
<feature type="region of interest" description="Disordered" evidence="2">
    <location>
        <begin position="1"/>
        <end position="50"/>
    </location>
</feature>
<dbReference type="InterPro" id="IPR018247">
    <property type="entry name" value="EF_Hand_1_Ca_BS"/>
</dbReference>
<dbReference type="Pfam" id="PF13202">
    <property type="entry name" value="EF-hand_5"/>
    <property type="match status" value="1"/>
</dbReference>
<feature type="compositionally biased region" description="Gly residues" evidence="2">
    <location>
        <begin position="1"/>
        <end position="10"/>
    </location>
</feature>
<evidence type="ECO:0000259" key="3">
    <source>
        <dbReference type="PROSITE" id="PS50222"/>
    </source>
</evidence>
<dbReference type="PROSITE" id="PS00018">
    <property type="entry name" value="EF_HAND_1"/>
    <property type="match status" value="1"/>
</dbReference>
<gene>
    <name evidence="4" type="ORF">GIL414_LOCUS21841</name>
</gene>
<proteinExistence type="predicted"/>
<dbReference type="Proteomes" id="UP000681720">
    <property type="component" value="Unassembled WGS sequence"/>
</dbReference>
<evidence type="ECO:0000256" key="2">
    <source>
        <dbReference type="SAM" id="MobiDB-lite"/>
    </source>
</evidence>
<dbReference type="GO" id="GO:0005509">
    <property type="term" value="F:calcium ion binding"/>
    <property type="evidence" value="ECO:0007669"/>
    <property type="project" value="InterPro"/>
</dbReference>
<dbReference type="SUPFAM" id="SSF47473">
    <property type="entry name" value="EF-hand"/>
    <property type="match status" value="1"/>
</dbReference>
<reference evidence="4" key="1">
    <citation type="submission" date="2021-02" db="EMBL/GenBank/DDBJ databases">
        <authorList>
            <person name="Nowell W R."/>
        </authorList>
    </citation>
    <scope>NUCLEOTIDE SEQUENCE</scope>
</reference>
<evidence type="ECO:0000313" key="5">
    <source>
        <dbReference type="Proteomes" id="UP000681720"/>
    </source>
</evidence>
<dbReference type="PROSITE" id="PS50222">
    <property type="entry name" value="EF_HAND_2"/>
    <property type="match status" value="1"/>
</dbReference>
<feature type="domain" description="EF-hand" evidence="3">
    <location>
        <begin position="40"/>
        <end position="70"/>
    </location>
</feature>
<feature type="non-terminal residue" evidence="4">
    <location>
        <position position="1"/>
    </location>
</feature>
<dbReference type="SMART" id="SM00054">
    <property type="entry name" value="EFh"/>
    <property type="match status" value="1"/>
</dbReference>
<dbReference type="EMBL" id="CAJOBJ010019845">
    <property type="protein sequence ID" value="CAF4207032.1"/>
    <property type="molecule type" value="Genomic_DNA"/>
</dbReference>
<accession>A0A8S2S5R0</accession>
<dbReference type="AlphaFoldDB" id="A0A8S2S5R0"/>
<comment type="caution">
    <text evidence="4">The sequence shown here is derived from an EMBL/GenBank/DDBJ whole genome shotgun (WGS) entry which is preliminary data.</text>
</comment>
<dbReference type="InterPro" id="IPR002048">
    <property type="entry name" value="EF_hand_dom"/>
</dbReference>
<protein>
    <recommendedName>
        <fullName evidence="3">EF-hand domain-containing protein</fullName>
    </recommendedName>
</protein>
<organism evidence="4 5">
    <name type="scientific">Rotaria magnacalcarata</name>
    <dbReference type="NCBI Taxonomy" id="392030"/>
    <lineage>
        <taxon>Eukaryota</taxon>
        <taxon>Metazoa</taxon>
        <taxon>Spiralia</taxon>
        <taxon>Gnathifera</taxon>
        <taxon>Rotifera</taxon>
        <taxon>Eurotatoria</taxon>
        <taxon>Bdelloidea</taxon>
        <taxon>Philodinida</taxon>
        <taxon>Philodinidae</taxon>
        <taxon>Rotaria</taxon>
    </lineage>
</organism>
<name>A0A8S2S5R0_9BILA</name>
<dbReference type="Gene3D" id="1.10.238.10">
    <property type="entry name" value="EF-hand"/>
    <property type="match status" value="1"/>
</dbReference>